<protein>
    <submittedName>
        <fullName evidence="1">Uncharacterized protein</fullName>
    </submittedName>
</protein>
<keyword evidence="2" id="KW-1185">Reference proteome</keyword>
<comment type="caution">
    <text evidence="1">The sequence shown here is derived from an EMBL/GenBank/DDBJ whole genome shotgun (WGS) entry which is preliminary data.</text>
</comment>
<evidence type="ECO:0000313" key="2">
    <source>
        <dbReference type="Proteomes" id="UP000267128"/>
    </source>
</evidence>
<accession>A0A3N0CCZ1</accession>
<organism evidence="1 2">
    <name type="scientific">Nocardioides marmoriginsengisoli</name>
    <dbReference type="NCBI Taxonomy" id="661483"/>
    <lineage>
        <taxon>Bacteria</taxon>
        <taxon>Bacillati</taxon>
        <taxon>Actinomycetota</taxon>
        <taxon>Actinomycetes</taxon>
        <taxon>Propionibacteriales</taxon>
        <taxon>Nocardioidaceae</taxon>
        <taxon>Nocardioides</taxon>
    </lineage>
</organism>
<proteinExistence type="predicted"/>
<gene>
    <name evidence="1" type="ORF">EFK50_18355</name>
</gene>
<dbReference type="EMBL" id="RJSE01000008">
    <property type="protein sequence ID" value="RNL61320.1"/>
    <property type="molecule type" value="Genomic_DNA"/>
</dbReference>
<name>A0A3N0CCZ1_9ACTN</name>
<sequence>MDPARLPTGFPEDLLVADGELRVAEARNDGSFKLLVVTEVADTTAALSGAVVLLTEAGWSHQGTSPIGPQNLTKGTEEVTVSTYPESGFAILEYAVGPGR</sequence>
<evidence type="ECO:0000313" key="1">
    <source>
        <dbReference type="EMBL" id="RNL61320.1"/>
    </source>
</evidence>
<reference evidence="1 2" key="1">
    <citation type="submission" date="2018-11" db="EMBL/GenBank/DDBJ databases">
        <authorList>
            <person name="Li F."/>
        </authorList>
    </citation>
    <scope>NUCLEOTIDE SEQUENCE [LARGE SCALE GENOMIC DNA]</scope>
    <source>
        <strain evidence="1 2">Gsoil 097</strain>
    </source>
</reference>
<dbReference type="RefSeq" id="WP_123229031.1">
    <property type="nucleotide sequence ID" value="NZ_RJSE01000008.1"/>
</dbReference>
<dbReference type="Proteomes" id="UP000267128">
    <property type="component" value="Unassembled WGS sequence"/>
</dbReference>
<dbReference type="AlphaFoldDB" id="A0A3N0CCZ1"/>